<dbReference type="GO" id="GO:0016740">
    <property type="term" value="F:transferase activity"/>
    <property type="evidence" value="ECO:0007669"/>
    <property type="project" value="UniProtKB-KW"/>
</dbReference>
<dbReference type="InterPro" id="IPR058532">
    <property type="entry name" value="YjbR/MT2646/Rv2570-like"/>
</dbReference>
<evidence type="ECO:0000313" key="2">
    <source>
        <dbReference type="Proteomes" id="UP000216311"/>
    </source>
</evidence>
<dbReference type="RefSeq" id="WP_094362379.1">
    <property type="nucleotide sequence ID" value="NZ_NMVQ01000001.1"/>
</dbReference>
<dbReference type="Proteomes" id="UP000216311">
    <property type="component" value="Unassembled WGS sequence"/>
</dbReference>
<dbReference type="InterPro" id="IPR038056">
    <property type="entry name" value="YjbR-like_sf"/>
</dbReference>
<evidence type="ECO:0000313" key="1">
    <source>
        <dbReference type="EMBL" id="OYO25171.1"/>
    </source>
</evidence>
<accession>A0A255HBV6</accession>
<proteinExistence type="predicted"/>
<sequence>MAHPLRYREDDPHLARVREICLALPEAAEKISHGHPNFFTKKVFAVFGGVVKGDHGADDFADSMLFLPDPGERAALLADERFFSPAYFGPSGWLGINFRIGTPDWSEVAELADMSYRNTAPARLVKELDARQ</sequence>
<organism evidence="1 2">
    <name type="scientific">Enemella dayhoffiae</name>
    <dbReference type="NCBI Taxonomy" id="2016507"/>
    <lineage>
        <taxon>Bacteria</taxon>
        <taxon>Bacillati</taxon>
        <taxon>Actinomycetota</taxon>
        <taxon>Actinomycetes</taxon>
        <taxon>Propionibacteriales</taxon>
        <taxon>Propionibacteriaceae</taxon>
        <taxon>Enemella</taxon>
    </lineage>
</organism>
<dbReference type="AlphaFoldDB" id="A0A255HBV6"/>
<keyword evidence="2" id="KW-1185">Reference proteome</keyword>
<dbReference type="OrthoDB" id="8479417at2"/>
<keyword evidence="1" id="KW-0808">Transferase</keyword>
<dbReference type="EMBL" id="NMVQ01000001">
    <property type="protein sequence ID" value="OYO25171.1"/>
    <property type="molecule type" value="Genomic_DNA"/>
</dbReference>
<dbReference type="SUPFAM" id="SSF142906">
    <property type="entry name" value="YjbR-like"/>
    <property type="match status" value="1"/>
</dbReference>
<name>A0A255HBV6_9ACTN</name>
<protein>
    <submittedName>
        <fullName evidence="1">Phosphoribosylglycinamide formyltransferase</fullName>
    </submittedName>
</protein>
<comment type="caution">
    <text evidence="1">The sequence shown here is derived from an EMBL/GenBank/DDBJ whole genome shotgun (WGS) entry which is preliminary data.</text>
</comment>
<dbReference type="Gene3D" id="3.90.1150.30">
    <property type="match status" value="1"/>
</dbReference>
<reference evidence="1 2" key="1">
    <citation type="submission" date="2017-07" db="EMBL/GenBank/DDBJ databases">
        <title>Draft whole genome sequences of clinical Proprionibacteriaceae strains.</title>
        <authorList>
            <person name="Bernier A.-M."/>
            <person name="Bernard K."/>
            <person name="Domingo M.-C."/>
        </authorList>
    </citation>
    <scope>NUCLEOTIDE SEQUENCE [LARGE SCALE GENOMIC DNA]</scope>
    <source>
        <strain evidence="1 2">NML 130396</strain>
    </source>
</reference>
<dbReference type="Pfam" id="PF04237">
    <property type="entry name" value="YjbR"/>
    <property type="match status" value="1"/>
</dbReference>
<gene>
    <name evidence="1" type="ORF">CGZ93_01570</name>
</gene>